<evidence type="ECO:0000256" key="3">
    <source>
        <dbReference type="ARBA" id="ARBA00023012"/>
    </source>
</evidence>
<accession>A0A4V3WF37</accession>
<dbReference type="GO" id="GO:0000156">
    <property type="term" value="F:phosphorelay response regulator activity"/>
    <property type="evidence" value="ECO:0007669"/>
    <property type="project" value="TreeGrafter"/>
</dbReference>
<evidence type="ECO:0000256" key="6">
    <source>
        <dbReference type="ARBA" id="ARBA00023163"/>
    </source>
</evidence>
<dbReference type="SMART" id="SM00448">
    <property type="entry name" value="REC"/>
    <property type="match status" value="1"/>
</dbReference>
<evidence type="ECO:0000256" key="4">
    <source>
        <dbReference type="ARBA" id="ARBA00023015"/>
    </source>
</evidence>
<keyword evidence="6" id="KW-0804">Transcription</keyword>
<dbReference type="SMART" id="SM00862">
    <property type="entry name" value="Trans_reg_C"/>
    <property type="match status" value="1"/>
</dbReference>
<dbReference type="Pfam" id="PF00486">
    <property type="entry name" value="Trans_reg_C"/>
    <property type="match status" value="1"/>
</dbReference>
<dbReference type="PROSITE" id="PS50110">
    <property type="entry name" value="RESPONSE_REGULATORY"/>
    <property type="match status" value="1"/>
</dbReference>
<keyword evidence="3" id="KW-0902">Two-component regulatory system</keyword>
<keyword evidence="12" id="KW-1185">Reference proteome</keyword>
<dbReference type="GO" id="GO:0000976">
    <property type="term" value="F:transcription cis-regulatory region binding"/>
    <property type="evidence" value="ECO:0007669"/>
    <property type="project" value="TreeGrafter"/>
</dbReference>
<dbReference type="AlphaFoldDB" id="A0A4V3WF37"/>
<name>A0A4V3WF37_9BACL</name>
<reference evidence="11 12" key="1">
    <citation type="submission" date="2019-04" db="EMBL/GenBank/DDBJ databases">
        <title>Cohnella sp. nov. isolated from preserved vegetables.</title>
        <authorList>
            <person name="Lin S.-Y."/>
            <person name="Hung M.-H."/>
            <person name="Young C.-C."/>
        </authorList>
    </citation>
    <scope>NUCLEOTIDE SEQUENCE [LARGE SCALE GENOMIC DNA]</scope>
    <source>
        <strain evidence="11 12">CC-MHH1044</strain>
    </source>
</reference>
<dbReference type="CDD" id="cd17574">
    <property type="entry name" value="REC_OmpR"/>
    <property type="match status" value="1"/>
</dbReference>
<evidence type="ECO:0000256" key="7">
    <source>
        <dbReference type="PROSITE-ProRule" id="PRU00169"/>
    </source>
</evidence>
<dbReference type="SUPFAM" id="SSF52172">
    <property type="entry name" value="CheY-like"/>
    <property type="match status" value="1"/>
</dbReference>
<dbReference type="GO" id="GO:0006355">
    <property type="term" value="P:regulation of DNA-templated transcription"/>
    <property type="evidence" value="ECO:0007669"/>
    <property type="project" value="InterPro"/>
</dbReference>
<gene>
    <name evidence="11" type="ORF">E6C55_13460</name>
</gene>
<dbReference type="SUPFAM" id="SSF46894">
    <property type="entry name" value="C-terminal effector domain of the bipartite response regulators"/>
    <property type="match status" value="1"/>
</dbReference>
<keyword evidence="2 7" id="KW-0597">Phosphoprotein</keyword>
<feature type="domain" description="Response regulatory" evidence="9">
    <location>
        <begin position="4"/>
        <end position="117"/>
    </location>
</feature>
<dbReference type="OrthoDB" id="9790442at2"/>
<dbReference type="EMBL" id="SSOB01000015">
    <property type="protein sequence ID" value="THF78731.1"/>
    <property type="molecule type" value="Genomic_DNA"/>
</dbReference>
<evidence type="ECO:0000259" key="10">
    <source>
        <dbReference type="PROSITE" id="PS51755"/>
    </source>
</evidence>
<comment type="caution">
    <text evidence="11">The sequence shown here is derived from an EMBL/GenBank/DDBJ whole genome shotgun (WGS) entry which is preliminary data.</text>
</comment>
<dbReference type="InterPro" id="IPR011006">
    <property type="entry name" value="CheY-like_superfamily"/>
</dbReference>
<dbReference type="FunFam" id="3.40.50.2300:FF:000001">
    <property type="entry name" value="DNA-binding response regulator PhoB"/>
    <property type="match status" value="1"/>
</dbReference>
<dbReference type="Gene3D" id="3.40.50.2300">
    <property type="match status" value="1"/>
</dbReference>
<evidence type="ECO:0000256" key="5">
    <source>
        <dbReference type="ARBA" id="ARBA00023125"/>
    </source>
</evidence>
<evidence type="ECO:0000313" key="11">
    <source>
        <dbReference type="EMBL" id="THF78731.1"/>
    </source>
</evidence>
<dbReference type="GO" id="GO:0032993">
    <property type="term" value="C:protein-DNA complex"/>
    <property type="evidence" value="ECO:0007669"/>
    <property type="project" value="TreeGrafter"/>
</dbReference>
<dbReference type="Gene3D" id="1.10.10.10">
    <property type="entry name" value="Winged helix-like DNA-binding domain superfamily/Winged helix DNA-binding domain"/>
    <property type="match status" value="1"/>
</dbReference>
<evidence type="ECO:0000256" key="1">
    <source>
        <dbReference type="ARBA" id="ARBA00004496"/>
    </source>
</evidence>
<dbReference type="FunFam" id="1.10.10.10:FF:000018">
    <property type="entry name" value="DNA-binding response regulator ResD"/>
    <property type="match status" value="1"/>
</dbReference>
<dbReference type="Pfam" id="PF00072">
    <property type="entry name" value="Response_reg"/>
    <property type="match status" value="1"/>
</dbReference>
<comment type="subcellular location">
    <subcellularLocation>
        <location evidence="1">Cytoplasm</location>
    </subcellularLocation>
</comment>
<dbReference type="InterPro" id="IPR039420">
    <property type="entry name" value="WalR-like"/>
</dbReference>
<feature type="DNA-binding region" description="OmpR/PhoB-type" evidence="8">
    <location>
        <begin position="132"/>
        <end position="228"/>
    </location>
</feature>
<feature type="modified residue" description="4-aspartylphosphate" evidence="7">
    <location>
        <position position="53"/>
    </location>
</feature>
<organism evidence="11 12">
    <name type="scientific">Cohnella fermenti</name>
    <dbReference type="NCBI Taxonomy" id="2565925"/>
    <lineage>
        <taxon>Bacteria</taxon>
        <taxon>Bacillati</taxon>
        <taxon>Bacillota</taxon>
        <taxon>Bacilli</taxon>
        <taxon>Bacillales</taxon>
        <taxon>Paenibacillaceae</taxon>
        <taxon>Cohnella</taxon>
    </lineage>
</organism>
<dbReference type="CDD" id="cd00383">
    <property type="entry name" value="trans_reg_C"/>
    <property type="match status" value="1"/>
</dbReference>
<dbReference type="InterPro" id="IPR001789">
    <property type="entry name" value="Sig_transdc_resp-reg_receiver"/>
</dbReference>
<evidence type="ECO:0000256" key="2">
    <source>
        <dbReference type="ARBA" id="ARBA00022553"/>
    </source>
</evidence>
<dbReference type="InterPro" id="IPR001867">
    <property type="entry name" value="OmpR/PhoB-type_DNA-bd"/>
</dbReference>
<feature type="domain" description="OmpR/PhoB-type" evidence="10">
    <location>
        <begin position="132"/>
        <end position="228"/>
    </location>
</feature>
<keyword evidence="5 8" id="KW-0238">DNA-binding</keyword>
<evidence type="ECO:0000313" key="12">
    <source>
        <dbReference type="Proteomes" id="UP000310636"/>
    </source>
</evidence>
<dbReference type="PANTHER" id="PTHR48111:SF73">
    <property type="entry name" value="ALKALINE PHOSPHATASE SYNTHESIS TRANSCRIPTIONAL REGULATORY PROTEIN PHOP"/>
    <property type="match status" value="1"/>
</dbReference>
<sequence>MKSTVLIVEDERKLRELVADYLEAEGLAWIEAANGDDAVALFREAAPDLVVLDILMPGLDGYDVCEEIRKLSDVPILFLTAKSEEEDELLGYDLGADDYMTKPFSPKVLAAKVKALLRRYESAKLERAEAEGKQIDLGAVRIDAISREASLDGESLALTPKEFDLLLYFVSHRNIVLSRDRLLEHVWGFDYDGDERTVDSYVRRLRRKLGSRAEWIATLRGNGYRFKVTP</sequence>
<keyword evidence="4" id="KW-0805">Transcription regulation</keyword>
<dbReference type="PROSITE" id="PS51755">
    <property type="entry name" value="OMPR_PHOB"/>
    <property type="match status" value="1"/>
</dbReference>
<protein>
    <submittedName>
        <fullName evidence="11">Response regulator transcription factor</fullName>
    </submittedName>
</protein>
<evidence type="ECO:0000256" key="8">
    <source>
        <dbReference type="PROSITE-ProRule" id="PRU01091"/>
    </source>
</evidence>
<dbReference type="Gene3D" id="6.10.250.690">
    <property type="match status" value="1"/>
</dbReference>
<dbReference type="Proteomes" id="UP000310636">
    <property type="component" value="Unassembled WGS sequence"/>
</dbReference>
<dbReference type="GO" id="GO:0005829">
    <property type="term" value="C:cytosol"/>
    <property type="evidence" value="ECO:0007669"/>
    <property type="project" value="TreeGrafter"/>
</dbReference>
<dbReference type="PANTHER" id="PTHR48111">
    <property type="entry name" value="REGULATOR OF RPOS"/>
    <property type="match status" value="1"/>
</dbReference>
<dbReference type="InterPro" id="IPR036388">
    <property type="entry name" value="WH-like_DNA-bd_sf"/>
</dbReference>
<evidence type="ECO:0000259" key="9">
    <source>
        <dbReference type="PROSITE" id="PS50110"/>
    </source>
</evidence>
<proteinExistence type="predicted"/>
<dbReference type="RefSeq" id="WP_136370319.1">
    <property type="nucleotide sequence ID" value="NZ_SSOB01000015.1"/>
</dbReference>
<dbReference type="InterPro" id="IPR016032">
    <property type="entry name" value="Sig_transdc_resp-reg_C-effctor"/>
</dbReference>